<dbReference type="EMBL" id="SMMG02000003">
    <property type="protein sequence ID" value="KAA3481729.1"/>
    <property type="molecule type" value="Genomic_DNA"/>
</dbReference>
<name>A0A5B6WIW0_9ROSI</name>
<feature type="domain" description="PGG" evidence="3">
    <location>
        <begin position="190"/>
        <end position="270"/>
    </location>
</feature>
<feature type="transmembrane region" description="Helical" evidence="2">
    <location>
        <begin position="242"/>
        <end position="264"/>
    </location>
</feature>
<dbReference type="SUPFAM" id="SSF48403">
    <property type="entry name" value="Ankyrin repeat"/>
    <property type="match status" value="1"/>
</dbReference>
<feature type="repeat" description="ANK" evidence="1">
    <location>
        <begin position="94"/>
        <end position="128"/>
    </location>
</feature>
<dbReference type="PROSITE" id="PS50088">
    <property type="entry name" value="ANK_REPEAT"/>
    <property type="match status" value="1"/>
</dbReference>
<keyword evidence="2" id="KW-1133">Transmembrane helix</keyword>
<keyword evidence="5" id="KW-1185">Reference proteome</keyword>
<evidence type="ECO:0000256" key="2">
    <source>
        <dbReference type="SAM" id="Phobius"/>
    </source>
</evidence>
<dbReference type="Proteomes" id="UP000325315">
    <property type="component" value="Unassembled WGS sequence"/>
</dbReference>
<comment type="caution">
    <text evidence="4">The sequence shown here is derived from an EMBL/GenBank/DDBJ whole genome shotgun (WGS) entry which is preliminary data.</text>
</comment>
<feature type="transmembrane region" description="Helical" evidence="2">
    <location>
        <begin position="271"/>
        <end position="291"/>
    </location>
</feature>
<dbReference type="Pfam" id="PF13962">
    <property type="entry name" value="PGG"/>
    <property type="match status" value="1"/>
</dbReference>
<reference evidence="5" key="1">
    <citation type="journal article" date="2019" name="Plant Biotechnol. J.">
        <title>Genome sequencing of the Australian wild diploid species Gossypium australe highlights disease resistance and delayed gland morphogenesis.</title>
        <authorList>
            <person name="Cai Y."/>
            <person name="Cai X."/>
            <person name="Wang Q."/>
            <person name="Wang P."/>
            <person name="Zhang Y."/>
            <person name="Cai C."/>
            <person name="Xu Y."/>
            <person name="Wang K."/>
            <person name="Zhou Z."/>
            <person name="Wang C."/>
            <person name="Geng S."/>
            <person name="Li B."/>
            <person name="Dong Q."/>
            <person name="Hou Y."/>
            <person name="Wang H."/>
            <person name="Ai P."/>
            <person name="Liu Z."/>
            <person name="Yi F."/>
            <person name="Sun M."/>
            <person name="An G."/>
            <person name="Cheng J."/>
            <person name="Zhang Y."/>
            <person name="Shi Q."/>
            <person name="Xie Y."/>
            <person name="Shi X."/>
            <person name="Chang Y."/>
            <person name="Huang F."/>
            <person name="Chen Y."/>
            <person name="Hong S."/>
            <person name="Mi L."/>
            <person name="Sun Q."/>
            <person name="Zhang L."/>
            <person name="Zhou B."/>
            <person name="Peng R."/>
            <person name="Zhang X."/>
            <person name="Liu F."/>
        </authorList>
    </citation>
    <scope>NUCLEOTIDE SEQUENCE [LARGE SCALE GENOMIC DNA]</scope>
    <source>
        <strain evidence="5">cv. PA1801</strain>
    </source>
</reference>
<dbReference type="OrthoDB" id="993064at2759"/>
<dbReference type="Pfam" id="PF00023">
    <property type="entry name" value="Ank"/>
    <property type="match status" value="1"/>
</dbReference>
<dbReference type="InterPro" id="IPR026961">
    <property type="entry name" value="PGG_dom"/>
</dbReference>
<sequence>MHIALHNHRDQLLFELLKINQKLVLAKAKKGMTLLHYAAEQRDADLVAKLLITCPQCIISKLEALQLLGRWLRRTYNKDGGLWELDVLNWKDKKGNPALHTAAPNIHNQVEMIRLLLECGVQKNVINSNGSTALDILQQQSNASRAIILPSQAGGLNAYSISKPAPISDLLRLKVEFSERLMSNLNNPGDRRDAFLVLTGLVLTATYQAIFNPPGGVLQADAGSDEIPNVAGRSMMGTSSFLWFYIPNAASFLITLFLTVLFLTRAPKAELVVLPIVPLVICFVMSTVVITPTQKFSYFIWGSSTLETKRKEN</sequence>
<keyword evidence="2" id="KW-0812">Transmembrane</keyword>
<dbReference type="PANTHER" id="PTHR24128">
    <property type="entry name" value="HOMEOBOX PROTEIN WARIAI"/>
    <property type="match status" value="1"/>
</dbReference>
<evidence type="ECO:0000313" key="5">
    <source>
        <dbReference type="Proteomes" id="UP000325315"/>
    </source>
</evidence>
<keyword evidence="1" id="KW-0040">ANK repeat</keyword>
<dbReference type="InterPro" id="IPR002110">
    <property type="entry name" value="Ankyrin_rpt"/>
</dbReference>
<evidence type="ECO:0000259" key="3">
    <source>
        <dbReference type="Pfam" id="PF13962"/>
    </source>
</evidence>
<keyword evidence="2" id="KW-0472">Membrane</keyword>
<evidence type="ECO:0000313" key="4">
    <source>
        <dbReference type="EMBL" id="KAA3481729.1"/>
    </source>
</evidence>
<dbReference type="PANTHER" id="PTHR24128:SF46">
    <property type="entry name" value="ALPHA-LATROTOXIN-LHE1A-LIKE ISOFORM X1"/>
    <property type="match status" value="1"/>
</dbReference>
<protein>
    <submittedName>
        <fullName evidence="4">Ankyrin repeat-containing protein</fullName>
    </submittedName>
</protein>
<feature type="transmembrane region" description="Helical" evidence="2">
    <location>
        <begin position="194"/>
        <end position="211"/>
    </location>
</feature>
<accession>A0A5B6WIW0</accession>
<organism evidence="4 5">
    <name type="scientific">Gossypium australe</name>
    <dbReference type="NCBI Taxonomy" id="47621"/>
    <lineage>
        <taxon>Eukaryota</taxon>
        <taxon>Viridiplantae</taxon>
        <taxon>Streptophyta</taxon>
        <taxon>Embryophyta</taxon>
        <taxon>Tracheophyta</taxon>
        <taxon>Spermatophyta</taxon>
        <taxon>Magnoliopsida</taxon>
        <taxon>eudicotyledons</taxon>
        <taxon>Gunneridae</taxon>
        <taxon>Pentapetalae</taxon>
        <taxon>rosids</taxon>
        <taxon>malvids</taxon>
        <taxon>Malvales</taxon>
        <taxon>Malvaceae</taxon>
        <taxon>Malvoideae</taxon>
        <taxon>Gossypium</taxon>
    </lineage>
</organism>
<proteinExistence type="predicted"/>
<dbReference type="InterPro" id="IPR036770">
    <property type="entry name" value="Ankyrin_rpt-contain_sf"/>
</dbReference>
<dbReference type="SMART" id="SM00248">
    <property type="entry name" value="ANK"/>
    <property type="match status" value="2"/>
</dbReference>
<gene>
    <name evidence="4" type="ORF">EPI10_022070</name>
</gene>
<evidence type="ECO:0000256" key="1">
    <source>
        <dbReference type="PROSITE-ProRule" id="PRU00023"/>
    </source>
</evidence>
<dbReference type="AlphaFoldDB" id="A0A5B6WIW0"/>
<dbReference type="Gene3D" id="1.25.40.20">
    <property type="entry name" value="Ankyrin repeat-containing domain"/>
    <property type="match status" value="1"/>
</dbReference>